<sequence length="280" mass="31251">MSRKRFFQDCYLKTGWLPMHPLAHRLAVGDACQLRQGRFQPLLNIADAHLIERVGVSQPVVLDPVDWKLSRDVQQTFSETLWAEDDEGERRAFTKQVLEFSEAGGYLFSAAEVSALLMTNWSQIRDEVTLKLTQLHYGFTDVYVVTGVARASDWGLAVAGQAGGRLDISASSGSSDHHALLGHASARVQQRQGSVDFEQSEGRAAYFFKARKLVISDAMHDHYLKQLLENAADLRPGEIANWLNTSLLNLIKSNELNLTTSIGFFAWADLSLDDIERLTA</sequence>
<evidence type="ECO:0000313" key="2">
    <source>
        <dbReference type="Proteomes" id="UP000195128"/>
    </source>
</evidence>
<dbReference type="Proteomes" id="UP000195128">
    <property type="component" value="Unassembled WGS sequence"/>
</dbReference>
<organism evidence="1 2">
    <name type="scientific">Pseudomonas syringae</name>
    <dbReference type="NCBI Taxonomy" id="317"/>
    <lineage>
        <taxon>Bacteria</taxon>
        <taxon>Pseudomonadati</taxon>
        <taxon>Pseudomonadota</taxon>
        <taxon>Gammaproteobacteria</taxon>
        <taxon>Pseudomonadales</taxon>
        <taxon>Pseudomonadaceae</taxon>
        <taxon>Pseudomonas</taxon>
    </lineage>
</organism>
<dbReference type="OrthoDB" id="743413at2"/>
<gene>
    <name evidence="1" type="ORF">BW686_12880</name>
</gene>
<dbReference type="EMBL" id="MTSA01000009">
    <property type="protein sequence ID" value="OUM06825.1"/>
    <property type="molecule type" value="Genomic_DNA"/>
</dbReference>
<comment type="caution">
    <text evidence="1">The sequence shown here is derived from an EMBL/GenBank/DDBJ whole genome shotgun (WGS) entry which is preliminary data.</text>
</comment>
<reference evidence="1 2" key="1">
    <citation type="submission" date="2017-01" db="EMBL/GenBank/DDBJ databases">
        <authorList>
            <person name="Mah S.A."/>
            <person name="Swanson W.J."/>
            <person name="Moy G.W."/>
            <person name="Vacquier V.D."/>
        </authorList>
    </citation>
    <scope>NUCLEOTIDE SEQUENCE [LARGE SCALE GENOMIC DNA]</scope>
    <source>
        <strain evidence="1">PDD-32b-74</strain>
    </source>
</reference>
<dbReference type="AlphaFoldDB" id="A0A244EQP1"/>
<proteinExistence type="predicted"/>
<protein>
    <submittedName>
        <fullName evidence="1">Uncharacterized protein</fullName>
    </submittedName>
</protein>
<evidence type="ECO:0000313" key="1">
    <source>
        <dbReference type="EMBL" id="OUM06825.1"/>
    </source>
</evidence>
<name>A0A244EQP1_PSESX</name>
<dbReference type="RefSeq" id="WP_084917204.1">
    <property type="nucleotide sequence ID" value="NZ_JAHZNS010000015.1"/>
</dbReference>
<accession>A0A244EQP1</accession>